<dbReference type="Proteomes" id="UP000250572">
    <property type="component" value="Unassembled WGS sequence"/>
</dbReference>
<dbReference type="Pfam" id="PF00059">
    <property type="entry name" value="Lectin_C"/>
    <property type="match status" value="1"/>
</dbReference>
<feature type="domain" description="C-type lectin" evidence="3">
    <location>
        <begin position="171"/>
        <end position="255"/>
    </location>
</feature>
<sequence>MCRSNVCGVLGSAKAVFADRLCRVEVGRGWDFSSRYCRRESNSRGKLGRCCWCRVCGAVMEPRKKSDRHPQSLFLSCLAFALCVHLRTVSAGECPADGRTWVPFGDGCYHFVHGEEDKIKSYTFEAALSHCIGFGTSDNINYFTAYHQKNGIHSINVCDYDAIIVLFFVGLLTIHSAEENDFVMGYSPKVWKGGNVNIWLGMKYDIDDDTLKWSNNRSVTFTNWEYSPYPADIPQGDICVTLHSISGRWENVSCQDDVENGVVCETAQKSSATVSALVILSVVGVVGVSAVIWFLHQRHSFGSTMITAFEYHPPFRVLDSDQSCLVEAEETDT</sequence>
<keyword evidence="2" id="KW-1133">Transmembrane helix</keyword>
<dbReference type="Gene3D" id="3.10.100.10">
    <property type="entry name" value="Mannose-Binding Protein A, subunit A"/>
    <property type="match status" value="1"/>
</dbReference>
<feature type="non-terminal residue" evidence="4">
    <location>
        <position position="333"/>
    </location>
</feature>
<dbReference type="InterPro" id="IPR016187">
    <property type="entry name" value="CTDL_fold"/>
</dbReference>
<dbReference type="InterPro" id="IPR001304">
    <property type="entry name" value="C-type_lectin-like"/>
</dbReference>
<dbReference type="InterPro" id="IPR016186">
    <property type="entry name" value="C-type_lectin-like/link_sf"/>
</dbReference>
<keyword evidence="5" id="KW-1185">Reference proteome</keyword>
<comment type="caution">
    <text evidence="4">The sequence shown here is derived from an EMBL/GenBank/DDBJ whole genome shotgun (WGS) entry which is preliminary data.</text>
</comment>
<accession>A0A315W6S7</accession>
<dbReference type="STRING" id="33528.ENSGAFP00000011438"/>
<evidence type="ECO:0000313" key="5">
    <source>
        <dbReference type="Proteomes" id="UP000250572"/>
    </source>
</evidence>
<evidence type="ECO:0000256" key="1">
    <source>
        <dbReference type="ARBA" id="ARBA00004401"/>
    </source>
</evidence>
<dbReference type="PROSITE" id="PS50041">
    <property type="entry name" value="C_TYPE_LECTIN_2"/>
    <property type="match status" value="1"/>
</dbReference>
<dbReference type="CDD" id="cd00037">
    <property type="entry name" value="CLECT"/>
    <property type="match status" value="1"/>
</dbReference>
<dbReference type="EMBL" id="NHOQ01000293">
    <property type="protein sequence ID" value="PWA31372.1"/>
    <property type="molecule type" value="Genomic_DNA"/>
</dbReference>
<proteinExistence type="predicted"/>
<name>A0A315W6S7_GAMAF</name>
<dbReference type="PANTHER" id="PTHR45710">
    <property type="entry name" value="C-TYPE LECTIN DOMAIN-CONTAINING PROTEIN 180"/>
    <property type="match status" value="1"/>
</dbReference>
<dbReference type="AlphaFoldDB" id="A0A315W6S7"/>
<protein>
    <recommendedName>
        <fullName evidence="3">C-type lectin domain-containing protein</fullName>
    </recommendedName>
</protein>
<dbReference type="GO" id="GO:0005886">
    <property type="term" value="C:plasma membrane"/>
    <property type="evidence" value="ECO:0007669"/>
    <property type="project" value="UniProtKB-SubCell"/>
</dbReference>
<dbReference type="SUPFAM" id="SSF56436">
    <property type="entry name" value="C-type lectin-like"/>
    <property type="match status" value="1"/>
</dbReference>
<reference evidence="4 5" key="1">
    <citation type="journal article" date="2018" name="G3 (Bethesda)">
        <title>A High-Quality Reference Genome for the Invasive Mosquitofish Gambusia affinis Using a Chicago Library.</title>
        <authorList>
            <person name="Hoffberg S.L."/>
            <person name="Troendle N.J."/>
            <person name="Glenn T.C."/>
            <person name="Mahmud O."/>
            <person name="Louha S."/>
            <person name="Chalopin D."/>
            <person name="Bennetzen J.L."/>
            <person name="Mauricio R."/>
        </authorList>
    </citation>
    <scope>NUCLEOTIDE SEQUENCE [LARGE SCALE GENOMIC DNA]</scope>
    <source>
        <strain evidence="4">NE01/NJP1002.9</strain>
        <tissue evidence="4">Muscle</tissue>
    </source>
</reference>
<evidence type="ECO:0000259" key="3">
    <source>
        <dbReference type="PROSITE" id="PS50041"/>
    </source>
</evidence>
<dbReference type="PANTHER" id="PTHR45710:SF26">
    <property type="entry name" value="RH26557P"/>
    <property type="match status" value="1"/>
</dbReference>
<organism evidence="4 5">
    <name type="scientific">Gambusia affinis</name>
    <name type="common">Western mosquitofish</name>
    <name type="synonym">Heterandria affinis</name>
    <dbReference type="NCBI Taxonomy" id="33528"/>
    <lineage>
        <taxon>Eukaryota</taxon>
        <taxon>Metazoa</taxon>
        <taxon>Chordata</taxon>
        <taxon>Craniata</taxon>
        <taxon>Vertebrata</taxon>
        <taxon>Euteleostomi</taxon>
        <taxon>Actinopterygii</taxon>
        <taxon>Neopterygii</taxon>
        <taxon>Teleostei</taxon>
        <taxon>Neoteleostei</taxon>
        <taxon>Acanthomorphata</taxon>
        <taxon>Ovalentaria</taxon>
        <taxon>Atherinomorphae</taxon>
        <taxon>Cyprinodontiformes</taxon>
        <taxon>Poeciliidae</taxon>
        <taxon>Poeciliinae</taxon>
        <taxon>Gambusia</taxon>
    </lineage>
</organism>
<comment type="subcellular location">
    <subcellularLocation>
        <location evidence="1">Cell membrane</location>
        <topology evidence="1">Single-pass type II membrane protein</topology>
    </subcellularLocation>
</comment>
<keyword evidence="2" id="KW-0812">Transmembrane</keyword>
<keyword evidence="2" id="KW-0472">Membrane</keyword>
<evidence type="ECO:0000313" key="4">
    <source>
        <dbReference type="EMBL" id="PWA31372.1"/>
    </source>
</evidence>
<gene>
    <name evidence="4" type="ORF">CCH79_00002831</name>
</gene>
<feature type="transmembrane region" description="Helical" evidence="2">
    <location>
        <begin position="274"/>
        <end position="295"/>
    </location>
</feature>
<evidence type="ECO:0000256" key="2">
    <source>
        <dbReference type="SAM" id="Phobius"/>
    </source>
</evidence>
<dbReference type="SMART" id="SM00034">
    <property type="entry name" value="CLECT"/>
    <property type="match status" value="1"/>
</dbReference>
<dbReference type="InterPro" id="IPR050828">
    <property type="entry name" value="C-type_lectin/matrix_domain"/>
</dbReference>